<protein>
    <submittedName>
        <fullName evidence="1">Uncharacterized protein</fullName>
    </submittedName>
</protein>
<comment type="caution">
    <text evidence="1">The sequence shown here is derived from an EMBL/GenBank/DDBJ whole genome shotgun (WGS) entry which is preliminary data.</text>
</comment>
<evidence type="ECO:0000313" key="1">
    <source>
        <dbReference type="EMBL" id="HIZ29891.1"/>
    </source>
</evidence>
<organism evidence="1 2">
    <name type="scientific">Candidatus Allofournierella merdipullorum</name>
    <dbReference type="NCBI Taxonomy" id="2838595"/>
    <lineage>
        <taxon>Bacteria</taxon>
        <taxon>Bacillati</taxon>
        <taxon>Bacillota</taxon>
        <taxon>Clostridia</taxon>
        <taxon>Eubacteriales</taxon>
        <taxon>Oscillospiraceae</taxon>
        <taxon>Allofournierella</taxon>
    </lineage>
</organism>
<sequence>MKIKIEEDVLEGTGAEIMEHLRLRTFDPAEFPDTESYIWHLRANYMRMTDRDCDLPQGDTETQACAMLGRLAGIGALELLEG</sequence>
<evidence type="ECO:0000313" key="2">
    <source>
        <dbReference type="Proteomes" id="UP000824035"/>
    </source>
</evidence>
<reference evidence="1" key="2">
    <citation type="submission" date="2021-04" db="EMBL/GenBank/DDBJ databases">
        <authorList>
            <person name="Gilroy R."/>
        </authorList>
    </citation>
    <scope>NUCLEOTIDE SEQUENCE</scope>
    <source>
        <strain evidence="1">ChiGjej4B4-18154</strain>
    </source>
</reference>
<reference evidence="1" key="1">
    <citation type="journal article" date="2021" name="PeerJ">
        <title>Extensive microbial diversity within the chicken gut microbiome revealed by metagenomics and culture.</title>
        <authorList>
            <person name="Gilroy R."/>
            <person name="Ravi A."/>
            <person name="Getino M."/>
            <person name="Pursley I."/>
            <person name="Horton D.L."/>
            <person name="Alikhan N.F."/>
            <person name="Baker D."/>
            <person name="Gharbi K."/>
            <person name="Hall N."/>
            <person name="Watson M."/>
            <person name="Adriaenssens E.M."/>
            <person name="Foster-Nyarko E."/>
            <person name="Jarju S."/>
            <person name="Secka A."/>
            <person name="Antonio M."/>
            <person name="Oren A."/>
            <person name="Chaudhuri R.R."/>
            <person name="La Ragione R."/>
            <person name="Hildebrand F."/>
            <person name="Pallen M.J."/>
        </authorList>
    </citation>
    <scope>NUCLEOTIDE SEQUENCE</scope>
    <source>
        <strain evidence="1">ChiGjej4B4-18154</strain>
    </source>
</reference>
<dbReference type="AlphaFoldDB" id="A0A9D2E340"/>
<dbReference type="Proteomes" id="UP000824035">
    <property type="component" value="Unassembled WGS sequence"/>
</dbReference>
<dbReference type="EMBL" id="DXBV01000016">
    <property type="protein sequence ID" value="HIZ29891.1"/>
    <property type="molecule type" value="Genomic_DNA"/>
</dbReference>
<accession>A0A9D2E340</accession>
<name>A0A9D2E340_9FIRM</name>
<proteinExistence type="predicted"/>
<gene>
    <name evidence="1" type="ORF">H9813_01465</name>
</gene>